<keyword evidence="7" id="KW-1185">Reference proteome</keyword>
<evidence type="ECO:0000256" key="1">
    <source>
        <dbReference type="ARBA" id="ARBA00001974"/>
    </source>
</evidence>
<dbReference type="InterPro" id="IPR003953">
    <property type="entry name" value="FAD-dep_OxRdtase_2_FAD-bd"/>
</dbReference>
<comment type="cofactor">
    <cofactor evidence="1">
        <name>FAD</name>
        <dbReference type="ChEBI" id="CHEBI:57692"/>
    </cofactor>
</comment>
<reference evidence="6 7" key="1">
    <citation type="journal article" date="2024" name="Commun. Biol.">
        <title>Comparative genomic analysis of thermophilic fungi reveals convergent evolutionary adaptations and gene losses.</title>
        <authorList>
            <person name="Steindorff A.S."/>
            <person name="Aguilar-Pontes M.V."/>
            <person name="Robinson A.J."/>
            <person name="Andreopoulos B."/>
            <person name="LaButti K."/>
            <person name="Kuo A."/>
            <person name="Mondo S."/>
            <person name="Riley R."/>
            <person name="Otillar R."/>
            <person name="Haridas S."/>
            <person name="Lipzen A."/>
            <person name="Grimwood J."/>
            <person name="Schmutz J."/>
            <person name="Clum A."/>
            <person name="Reid I.D."/>
            <person name="Moisan M.C."/>
            <person name="Butler G."/>
            <person name="Nguyen T.T.M."/>
            <person name="Dewar K."/>
            <person name="Conant G."/>
            <person name="Drula E."/>
            <person name="Henrissat B."/>
            <person name="Hansel C."/>
            <person name="Singer S."/>
            <person name="Hutchinson M.I."/>
            <person name="de Vries R.P."/>
            <person name="Natvig D.O."/>
            <person name="Powell A.J."/>
            <person name="Tsang A."/>
            <person name="Grigoriev I.V."/>
        </authorList>
    </citation>
    <scope>NUCLEOTIDE SEQUENCE [LARGE SCALE GENOMIC DNA]</scope>
    <source>
        <strain evidence="6 7">ATCC 24622</strain>
    </source>
</reference>
<dbReference type="PANTHER" id="PTHR43400">
    <property type="entry name" value="FUMARATE REDUCTASE"/>
    <property type="match status" value="1"/>
</dbReference>
<evidence type="ECO:0000259" key="5">
    <source>
        <dbReference type="Pfam" id="PF00890"/>
    </source>
</evidence>
<evidence type="ECO:0000256" key="4">
    <source>
        <dbReference type="ARBA" id="ARBA00023002"/>
    </source>
</evidence>
<organism evidence="6 7">
    <name type="scientific">Phialemonium thermophilum</name>
    <dbReference type="NCBI Taxonomy" id="223376"/>
    <lineage>
        <taxon>Eukaryota</taxon>
        <taxon>Fungi</taxon>
        <taxon>Dikarya</taxon>
        <taxon>Ascomycota</taxon>
        <taxon>Pezizomycotina</taxon>
        <taxon>Sordariomycetes</taxon>
        <taxon>Sordariomycetidae</taxon>
        <taxon>Cephalothecales</taxon>
        <taxon>Cephalothecaceae</taxon>
        <taxon>Phialemonium</taxon>
    </lineage>
</organism>
<gene>
    <name evidence="6" type="ORF">VTK73DRAFT_10421</name>
</gene>
<keyword evidence="2" id="KW-0285">Flavoprotein</keyword>
<feature type="domain" description="FAD-dependent oxidoreductase 2 FAD-binding" evidence="5">
    <location>
        <begin position="43"/>
        <end position="168"/>
    </location>
</feature>
<dbReference type="Gene3D" id="3.50.50.60">
    <property type="entry name" value="FAD/NAD(P)-binding domain"/>
    <property type="match status" value="1"/>
</dbReference>
<evidence type="ECO:0000313" key="6">
    <source>
        <dbReference type="EMBL" id="KAL1847120.1"/>
    </source>
</evidence>
<proteinExistence type="predicted"/>
<dbReference type="PANTHER" id="PTHR43400:SF10">
    <property type="entry name" value="3-OXOSTEROID 1-DEHYDROGENASE"/>
    <property type="match status" value="1"/>
</dbReference>
<dbReference type="Pfam" id="PF00890">
    <property type="entry name" value="FAD_binding_2"/>
    <property type="match status" value="1"/>
</dbReference>
<dbReference type="InterPro" id="IPR027477">
    <property type="entry name" value="Succ_DH/fumarate_Rdtase_cat_sf"/>
</dbReference>
<dbReference type="InterPro" id="IPR036188">
    <property type="entry name" value="FAD/NAD-bd_sf"/>
</dbReference>
<name>A0ABR3VWQ9_9PEZI</name>
<dbReference type="SUPFAM" id="SSF51905">
    <property type="entry name" value="FAD/NAD(P)-binding domain"/>
    <property type="match status" value="1"/>
</dbReference>
<evidence type="ECO:0000313" key="7">
    <source>
        <dbReference type="Proteomes" id="UP001586593"/>
    </source>
</evidence>
<evidence type="ECO:0000256" key="2">
    <source>
        <dbReference type="ARBA" id="ARBA00022630"/>
    </source>
</evidence>
<dbReference type="Proteomes" id="UP001586593">
    <property type="component" value="Unassembled WGS sequence"/>
</dbReference>
<evidence type="ECO:0000256" key="3">
    <source>
        <dbReference type="ARBA" id="ARBA00022827"/>
    </source>
</evidence>
<dbReference type="SUPFAM" id="SSF56425">
    <property type="entry name" value="Succinate dehydrogenase/fumarate reductase flavoprotein, catalytic domain"/>
    <property type="match status" value="1"/>
</dbReference>
<keyword evidence="4" id="KW-0560">Oxidoreductase</keyword>
<dbReference type="InterPro" id="IPR050315">
    <property type="entry name" value="FAD-oxidoreductase_2"/>
</dbReference>
<protein>
    <recommendedName>
        <fullName evidence="5">FAD-dependent oxidoreductase 2 FAD-binding domain-containing protein</fullName>
    </recommendedName>
</protein>
<comment type="caution">
    <text evidence="6">The sequence shown here is derived from an EMBL/GenBank/DDBJ whole genome shotgun (WGS) entry which is preliminary data.</text>
</comment>
<accession>A0ABR3VWQ9</accession>
<dbReference type="EMBL" id="JAZHXJ010000997">
    <property type="protein sequence ID" value="KAL1847120.1"/>
    <property type="molecule type" value="Genomic_DNA"/>
</dbReference>
<dbReference type="Gene3D" id="3.90.700.10">
    <property type="entry name" value="Succinate dehydrogenase/fumarate reductase flavoprotein, catalytic domain"/>
    <property type="match status" value="1"/>
</dbReference>
<sequence length="187" mass="20404">MHDKGIQKAYYIGDRTHRSKYGMGMALPWPYPIWRLLWQGYLIKARSIAELASRIGVPPDALAATVARYNDFARAGRDLDFQRGETAYDKFYGDPESQPSPSLQPCERGPFYALPLYPGNVSILYGLATDQDARVLTADGRPIDGLYAVGCDADSVFKGCYPGGGSSIGPGMTFGYRAGLHIAGVNQ</sequence>
<keyword evidence="3" id="KW-0274">FAD</keyword>